<dbReference type="Pfam" id="PF25005">
    <property type="entry name" value="PSF2_N"/>
    <property type="match status" value="1"/>
</dbReference>
<dbReference type="GO" id="GO:0000727">
    <property type="term" value="P:double-strand break repair via break-induced replication"/>
    <property type="evidence" value="ECO:0007669"/>
    <property type="project" value="TreeGrafter"/>
</dbReference>
<dbReference type="Proteomes" id="UP000292362">
    <property type="component" value="Unassembled WGS sequence"/>
</dbReference>
<dbReference type="SUPFAM" id="SSF160059">
    <property type="entry name" value="PriA/YqbF domain"/>
    <property type="match status" value="1"/>
</dbReference>
<dbReference type="CDD" id="cd21694">
    <property type="entry name" value="GINS_B_Psf2"/>
    <property type="match status" value="1"/>
</dbReference>
<accession>A0A4Q9LAI8</accession>
<gene>
    <name evidence="3" type="ORF">CWI37_0131p0040</name>
</gene>
<dbReference type="InterPro" id="IPR007257">
    <property type="entry name" value="GINS_Psf2"/>
</dbReference>
<dbReference type="PANTHER" id="PTHR12772">
    <property type="entry name" value="DNA REPLICATION COMPLEX GINS PROTEIN PSF2"/>
    <property type="match status" value="1"/>
</dbReference>
<evidence type="ECO:0000256" key="1">
    <source>
        <dbReference type="SAM" id="MobiDB-lite"/>
    </source>
</evidence>
<feature type="region of interest" description="Disordered" evidence="1">
    <location>
        <begin position="112"/>
        <end position="142"/>
    </location>
</feature>
<evidence type="ECO:0000313" key="4">
    <source>
        <dbReference type="Proteomes" id="UP000292362"/>
    </source>
</evidence>
<dbReference type="AlphaFoldDB" id="A0A4Q9LAI8"/>
<dbReference type="PANTHER" id="PTHR12772:SF0">
    <property type="entry name" value="DNA REPLICATION COMPLEX GINS PROTEIN PSF2"/>
    <property type="match status" value="1"/>
</dbReference>
<dbReference type="Gene3D" id="3.40.5.50">
    <property type="match status" value="1"/>
</dbReference>
<sequence>MEPDTLKLIAHHNYYIQIETTANIPPIHLLSYTIPPLKPLSTYEVPLYIALSLKNSNMCKIKLPSSLSLPHLLSTLQFEISNTSEYSTLHPYFFETAYTIITNSYNVGHENSSTEEFRESKSYSNNNSSNSNNGLNTNISNNGLNTNISNNHTNNYNNNHTSNISNITTHYLYKLVLDIKDIRFSKTYNGIHQIDTNSLNLNNLTIFEFNEIKHLLLSNMEIAKRIKGSSRVSINRGMVKGVVVKGSSKGVIIKGYDLVLDKGNALRVTIGNDLVLDKGNDVRVIILRI</sequence>
<dbReference type="InterPro" id="IPR036224">
    <property type="entry name" value="GINS_bundle-like_dom_sf"/>
</dbReference>
<reference evidence="3 4" key="1">
    <citation type="submission" date="2017-12" db="EMBL/GenBank/DDBJ databases">
        <authorList>
            <person name="Pombert J.-F."/>
            <person name="Haag K.L."/>
            <person name="Ebert D."/>
        </authorList>
    </citation>
    <scope>NUCLEOTIDE SEQUENCE [LARGE SCALE GENOMIC DNA]</scope>
    <source>
        <strain evidence="3">FI-OER-3-3</strain>
    </source>
</reference>
<organism evidence="3 4">
    <name type="scientific">Hamiltosporidium tvaerminnensis</name>
    <dbReference type="NCBI Taxonomy" id="1176355"/>
    <lineage>
        <taxon>Eukaryota</taxon>
        <taxon>Fungi</taxon>
        <taxon>Fungi incertae sedis</taxon>
        <taxon>Microsporidia</taxon>
        <taxon>Dubosqiidae</taxon>
        <taxon>Hamiltosporidium</taxon>
    </lineage>
</organism>
<dbReference type="GO" id="GO:0006260">
    <property type="term" value="P:DNA replication"/>
    <property type="evidence" value="ECO:0007669"/>
    <property type="project" value="InterPro"/>
</dbReference>
<name>A0A4Q9LAI8_9MICR</name>
<dbReference type="VEuPathDB" id="MicrosporidiaDB:CWI37_0131p0040"/>
<evidence type="ECO:0000259" key="2">
    <source>
        <dbReference type="Pfam" id="PF25005"/>
    </source>
</evidence>
<feature type="domain" description="DNA replication complex GINS protein PSF2 N-terminal" evidence="2">
    <location>
        <begin position="5"/>
        <end position="61"/>
    </location>
</feature>
<dbReference type="InterPro" id="IPR056784">
    <property type="entry name" value="PSF2_N"/>
</dbReference>
<proteinExistence type="predicted"/>
<dbReference type="SUPFAM" id="SSF158573">
    <property type="entry name" value="GINS helical bundle-like"/>
    <property type="match status" value="1"/>
</dbReference>
<dbReference type="EMBL" id="PITJ01000131">
    <property type="protein sequence ID" value="TBU04476.1"/>
    <property type="molecule type" value="Genomic_DNA"/>
</dbReference>
<dbReference type="Gene3D" id="1.20.58.1020">
    <property type="match status" value="1"/>
</dbReference>
<feature type="compositionally biased region" description="Low complexity" evidence="1">
    <location>
        <begin position="122"/>
        <end position="142"/>
    </location>
</feature>
<protein>
    <submittedName>
        <fullName evidence="3">Putative DNA replication complex GINS protein</fullName>
    </submittedName>
</protein>
<dbReference type="GO" id="GO:0000811">
    <property type="term" value="C:GINS complex"/>
    <property type="evidence" value="ECO:0007669"/>
    <property type="project" value="TreeGrafter"/>
</dbReference>
<evidence type="ECO:0000313" key="3">
    <source>
        <dbReference type="EMBL" id="TBU04476.1"/>
    </source>
</evidence>
<comment type="caution">
    <text evidence="3">The sequence shown here is derived from an EMBL/GenBank/DDBJ whole genome shotgun (WGS) entry which is preliminary data.</text>
</comment>